<evidence type="ECO:0000313" key="3">
    <source>
        <dbReference type="Proteomes" id="UP000191522"/>
    </source>
</evidence>
<sequence>MDPEIGGQISKSPSSASLLNLSTQSPNPSHFQQSNITIDTTITMTEPNDDVCEEFAKLTQSLDQTVTYLLELKKQTRRLLKVLEAHAEGTERLKEQGEEDPANRSIQSSRIVTRDSKSITTAEFLNKDNNETILSDLMESEQTPGPIAAGENKRLPISDVRETAHPRTSQPPRTRMATPPRPRFYQNDQDARSDHSGGSRNESPAGNESPVRNGPPAGATLKKRAPSH</sequence>
<proteinExistence type="predicted"/>
<organism evidence="2 3">
    <name type="scientific">Penicillium decumbens</name>
    <dbReference type="NCBI Taxonomy" id="69771"/>
    <lineage>
        <taxon>Eukaryota</taxon>
        <taxon>Fungi</taxon>
        <taxon>Dikarya</taxon>
        <taxon>Ascomycota</taxon>
        <taxon>Pezizomycotina</taxon>
        <taxon>Eurotiomycetes</taxon>
        <taxon>Eurotiomycetidae</taxon>
        <taxon>Eurotiales</taxon>
        <taxon>Aspergillaceae</taxon>
        <taxon>Penicillium</taxon>
    </lineage>
</organism>
<comment type="caution">
    <text evidence="2">The sequence shown here is derived from an EMBL/GenBank/DDBJ whole genome shotgun (WGS) entry which is preliminary data.</text>
</comment>
<keyword evidence="3" id="KW-1185">Reference proteome</keyword>
<dbReference type="EMBL" id="MDYL01000004">
    <property type="protein sequence ID" value="OQD76670.1"/>
    <property type="molecule type" value="Genomic_DNA"/>
</dbReference>
<feature type="region of interest" description="Disordered" evidence="1">
    <location>
        <begin position="91"/>
        <end position="111"/>
    </location>
</feature>
<gene>
    <name evidence="2" type="ORF">PENDEC_c004G02443</name>
</gene>
<feature type="region of interest" description="Disordered" evidence="1">
    <location>
        <begin position="1"/>
        <end position="33"/>
    </location>
</feature>
<feature type="compositionally biased region" description="Polar residues" evidence="1">
    <location>
        <begin position="9"/>
        <end position="33"/>
    </location>
</feature>
<dbReference type="AlphaFoldDB" id="A0A1V6PHZ5"/>
<evidence type="ECO:0000313" key="2">
    <source>
        <dbReference type="EMBL" id="OQD76670.1"/>
    </source>
</evidence>
<feature type="region of interest" description="Disordered" evidence="1">
    <location>
        <begin position="142"/>
        <end position="228"/>
    </location>
</feature>
<protein>
    <submittedName>
        <fullName evidence="2">Uncharacterized protein</fullName>
    </submittedName>
</protein>
<evidence type="ECO:0000256" key="1">
    <source>
        <dbReference type="SAM" id="MobiDB-lite"/>
    </source>
</evidence>
<reference evidence="3" key="1">
    <citation type="journal article" date="2017" name="Nat. Microbiol.">
        <title>Global analysis of biosynthetic gene clusters reveals vast potential of secondary metabolite production in Penicillium species.</title>
        <authorList>
            <person name="Nielsen J.C."/>
            <person name="Grijseels S."/>
            <person name="Prigent S."/>
            <person name="Ji B."/>
            <person name="Dainat J."/>
            <person name="Nielsen K.F."/>
            <person name="Frisvad J.C."/>
            <person name="Workman M."/>
            <person name="Nielsen J."/>
        </authorList>
    </citation>
    <scope>NUCLEOTIDE SEQUENCE [LARGE SCALE GENOMIC DNA]</scope>
    <source>
        <strain evidence="3">IBT 11843</strain>
    </source>
</reference>
<accession>A0A1V6PHZ5</accession>
<feature type="compositionally biased region" description="Basic and acidic residues" evidence="1">
    <location>
        <begin position="151"/>
        <end position="165"/>
    </location>
</feature>
<dbReference type="Proteomes" id="UP000191522">
    <property type="component" value="Unassembled WGS sequence"/>
</dbReference>
<name>A0A1V6PHZ5_PENDC</name>